<evidence type="ECO:0000256" key="7">
    <source>
        <dbReference type="SAM" id="Phobius"/>
    </source>
</evidence>
<evidence type="ECO:0000256" key="1">
    <source>
        <dbReference type="ARBA" id="ARBA00004651"/>
    </source>
</evidence>
<gene>
    <name evidence="8" type="primary">nosY</name>
    <name evidence="8" type="ORF">MPNT_90065</name>
</gene>
<evidence type="ECO:0000256" key="6">
    <source>
        <dbReference type="SAM" id="MobiDB-lite"/>
    </source>
</evidence>
<comment type="caution">
    <text evidence="8">The sequence shown here is derived from an EMBL/GenBank/DDBJ whole genome shotgun (WGS) entry which is preliminary data.</text>
</comment>
<feature type="transmembrane region" description="Helical" evidence="7">
    <location>
        <begin position="91"/>
        <end position="112"/>
    </location>
</feature>
<evidence type="ECO:0000313" key="8">
    <source>
        <dbReference type="EMBL" id="CAF0705333.1"/>
    </source>
</evidence>
<dbReference type="Proteomes" id="UP000663859">
    <property type="component" value="Unassembled WGS sequence"/>
</dbReference>
<keyword evidence="5 7" id="KW-0472">Membrane</keyword>
<feature type="transmembrane region" description="Helical" evidence="7">
    <location>
        <begin position="144"/>
        <end position="168"/>
    </location>
</feature>
<feature type="transmembrane region" description="Helical" evidence="7">
    <location>
        <begin position="180"/>
        <end position="202"/>
    </location>
</feature>
<dbReference type="GO" id="GO:0140359">
    <property type="term" value="F:ABC-type transporter activity"/>
    <property type="evidence" value="ECO:0007669"/>
    <property type="project" value="InterPro"/>
</dbReference>
<evidence type="ECO:0000256" key="5">
    <source>
        <dbReference type="ARBA" id="ARBA00023136"/>
    </source>
</evidence>
<keyword evidence="2" id="KW-1003">Cell membrane</keyword>
<dbReference type="AlphaFoldDB" id="A0A8J2BLQ1"/>
<evidence type="ECO:0000256" key="4">
    <source>
        <dbReference type="ARBA" id="ARBA00022989"/>
    </source>
</evidence>
<sequence>MAQSSGGHRLMDTQRAEGSHQGDKIAGKVGSQIFGSLWSMKTWIQYRRELKAFFVSPVAYLVLFACSLINGASFTFWLYYLTYSNTRDFNILQACTNAFFFWFLLLIQVPLITMRSFAEEYKLGTIELLLTAPITEWEVVAAKFLATFTFFLVLWTPLPFCLGILRWVNAQPLGIGTGMTLLPFFLLCLIGMFFISIGLFCSSLTRNQVIAAILAFAAIFLVFSSSFLVYLGVGSSTREIVTYLSFLDQMDAFSRGVFDSRPVVLYVTATFLFLFLTERALVWRRLAD</sequence>
<reference evidence="8" key="1">
    <citation type="submission" date="2021-02" db="EMBL/GenBank/DDBJ databases">
        <authorList>
            <person name="Cremers G."/>
            <person name="Picone N."/>
        </authorList>
    </citation>
    <scope>NUCLEOTIDE SEQUENCE</scope>
    <source>
        <strain evidence="8">PQ17</strain>
    </source>
</reference>
<feature type="transmembrane region" description="Helical" evidence="7">
    <location>
        <begin position="209"/>
        <end position="233"/>
    </location>
</feature>
<organism evidence="8 9">
    <name type="scientific">Candidatus Methylacidithermus pantelleriae</name>
    <dbReference type="NCBI Taxonomy" id="2744239"/>
    <lineage>
        <taxon>Bacteria</taxon>
        <taxon>Pseudomonadati</taxon>
        <taxon>Verrucomicrobiota</taxon>
        <taxon>Methylacidiphilae</taxon>
        <taxon>Methylacidiphilales</taxon>
        <taxon>Methylacidiphilaceae</taxon>
        <taxon>Candidatus Methylacidithermus</taxon>
    </lineage>
</organism>
<dbReference type="InterPro" id="IPR051449">
    <property type="entry name" value="ABC-2_transporter_component"/>
</dbReference>
<evidence type="ECO:0000256" key="3">
    <source>
        <dbReference type="ARBA" id="ARBA00022692"/>
    </source>
</evidence>
<feature type="transmembrane region" description="Helical" evidence="7">
    <location>
        <begin position="52"/>
        <end position="79"/>
    </location>
</feature>
<name>A0A8J2BLQ1_9BACT</name>
<evidence type="ECO:0000256" key="2">
    <source>
        <dbReference type="ARBA" id="ARBA00022475"/>
    </source>
</evidence>
<comment type="subcellular location">
    <subcellularLocation>
        <location evidence="1">Cell membrane</location>
        <topology evidence="1">Multi-pass membrane protein</topology>
    </subcellularLocation>
</comment>
<dbReference type="GO" id="GO:0005886">
    <property type="term" value="C:plasma membrane"/>
    <property type="evidence" value="ECO:0007669"/>
    <property type="project" value="UniProtKB-SubCell"/>
</dbReference>
<feature type="transmembrane region" description="Helical" evidence="7">
    <location>
        <begin position="263"/>
        <end position="282"/>
    </location>
</feature>
<evidence type="ECO:0000313" key="9">
    <source>
        <dbReference type="Proteomes" id="UP000663859"/>
    </source>
</evidence>
<protein>
    <submittedName>
        <fullName evidence="8">ABC-type transport system involved in gliding motility, permease component</fullName>
    </submittedName>
</protein>
<feature type="region of interest" description="Disordered" evidence="6">
    <location>
        <begin position="1"/>
        <end position="23"/>
    </location>
</feature>
<proteinExistence type="predicted"/>
<keyword evidence="4 7" id="KW-1133">Transmembrane helix</keyword>
<keyword evidence="3 7" id="KW-0812">Transmembrane</keyword>
<dbReference type="EMBL" id="CAJNOB010000071">
    <property type="protein sequence ID" value="CAF0705333.1"/>
    <property type="molecule type" value="Genomic_DNA"/>
</dbReference>
<feature type="compositionally biased region" description="Basic and acidic residues" evidence="6">
    <location>
        <begin position="9"/>
        <end position="23"/>
    </location>
</feature>
<dbReference type="PANTHER" id="PTHR30294:SF29">
    <property type="entry name" value="MULTIDRUG ABC TRANSPORTER PERMEASE YBHS-RELATED"/>
    <property type="match status" value="1"/>
</dbReference>
<dbReference type="PANTHER" id="PTHR30294">
    <property type="entry name" value="MEMBRANE COMPONENT OF ABC TRANSPORTER YHHJ-RELATED"/>
    <property type="match status" value="1"/>
</dbReference>
<dbReference type="Pfam" id="PF12679">
    <property type="entry name" value="ABC2_membrane_2"/>
    <property type="match status" value="1"/>
</dbReference>
<keyword evidence="9" id="KW-1185">Reference proteome</keyword>
<accession>A0A8J2BLQ1</accession>